<protein>
    <submittedName>
        <fullName evidence="3">Uncharacterized protein</fullName>
    </submittedName>
</protein>
<organism evidence="2 3">
    <name type="scientific">Meloidogyne incognita</name>
    <name type="common">Southern root-knot nematode worm</name>
    <name type="synonym">Oxyuris incognita</name>
    <dbReference type="NCBI Taxonomy" id="6306"/>
    <lineage>
        <taxon>Eukaryota</taxon>
        <taxon>Metazoa</taxon>
        <taxon>Ecdysozoa</taxon>
        <taxon>Nematoda</taxon>
        <taxon>Chromadorea</taxon>
        <taxon>Rhabditida</taxon>
        <taxon>Tylenchina</taxon>
        <taxon>Tylenchomorpha</taxon>
        <taxon>Tylenchoidea</taxon>
        <taxon>Meloidogynidae</taxon>
        <taxon>Meloidogyninae</taxon>
        <taxon>Meloidogyne</taxon>
        <taxon>Meloidogyne incognita group</taxon>
    </lineage>
</organism>
<reference evidence="3" key="1">
    <citation type="submission" date="2022-11" db="UniProtKB">
        <authorList>
            <consortium name="WormBaseParasite"/>
        </authorList>
    </citation>
    <scope>IDENTIFICATION</scope>
</reference>
<name>A0A914MWF0_MELIC</name>
<keyword evidence="1" id="KW-1133">Transmembrane helix</keyword>
<evidence type="ECO:0000256" key="1">
    <source>
        <dbReference type="SAM" id="Phobius"/>
    </source>
</evidence>
<feature type="transmembrane region" description="Helical" evidence="1">
    <location>
        <begin position="83"/>
        <end position="103"/>
    </location>
</feature>
<evidence type="ECO:0000313" key="2">
    <source>
        <dbReference type="Proteomes" id="UP000887563"/>
    </source>
</evidence>
<dbReference type="AlphaFoldDB" id="A0A914MWF0"/>
<sequence>MLAPYRRVRVRPLLWRQTTLEKYLTTPIFGIVGAIALHYNNWSYFKQENIYDHDGPEKDAKNIYDHDGPEKDAKWMPIRKQEIIRHLKIGAYFATAGTLFFLLMRIRKKFTVIPKNDVMVENFLIDVGFGVPLGGLPVEIAYYLWSIKDEENRKKIVSV</sequence>
<keyword evidence="1" id="KW-0812">Transmembrane</keyword>
<keyword evidence="1" id="KW-0472">Membrane</keyword>
<dbReference type="WBParaSite" id="Minc3s02582g30752">
    <property type="protein sequence ID" value="Minc3s02582g30752"/>
    <property type="gene ID" value="Minc3s02582g30752"/>
</dbReference>
<feature type="transmembrane region" description="Helical" evidence="1">
    <location>
        <begin position="123"/>
        <end position="145"/>
    </location>
</feature>
<dbReference type="Proteomes" id="UP000887563">
    <property type="component" value="Unplaced"/>
</dbReference>
<proteinExistence type="predicted"/>
<keyword evidence="2" id="KW-1185">Reference proteome</keyword>
<accession>A0A914MWF0</accession>
<evidence type="ECO:0000313" key="3">
    <source>
        <dbReference type="WBParaSite" id="Minc3s02582g30752"/>
    </source>
</evidence>